<evidence type="ECO:0000313" key="7">
    <source>
        <dbReference type="EMBL" id="MBS7526598.1"/>
    </source>
</evidence>
<accession>A0ABS5PN39</accession>
<feature type="transmembrane region" description="Helical" evidence="5">
    <location>
        <begin position="68"/>
        <end position="86"/>
    </location>
</feature>
<comment type="subcellular location">
    <subcellularLocation>
        <location evidence="1">Membrane</location>
        <topology evidence="1">Multi-pass membrane protein</topology>
    </subcellularLocation>
</comment>
<feature type="transmembrane region" description="Helical" evidence="5">
    <location>
        <begin position="20"/>
        <end position="39"/>
    </location>
</feature>
<dbReference type="Proteomes" id="UP000746471">
    <property type="component" value="Unassembled WGS sequence"/>
</dbReference>
<reference evidence="7 8" key="1">
    <citation type="submission" date="2021-05" db="EMBL/GenBank/DDBJ databases">
        <title>Fusibacter ferrireducens sp. nov., an anaerobic, sulfur- and Fe-reducing bacterium isolated from the mangrove sediment.</title>
        <authorList>
            <person name="Qiu D."/>
        </authorList>
    </citation>
    <scope>NUCLEOTIDE SEQUENCE [LARGE SCALE GENOMIC DNA]</scope>
    <source>
        <strain evidence="7 8">DSM 12116</strain>
    </source>
</reference>
<protein>
    <submittedName>
        <fullName evidence="7">O-antigen ligase family protein</fullName>
    </submittedName>
</protein>
<sequence length="603" mass="68184">MGKKHKPQKAFQLDTHLDTYAFWLIAITIGLIPLLIRIVPVEFSTTDFVWDTGQTLTYDTYSYIKANAIKIVGILSCILLGLKLFYKQVKSFRDIIPLTMLVSMVIVIFATLSAFNTTVAFNGFIERYEGMWVLLSYGVIFLLAYSVQWEQKRINTLFNVFWVTNIILSLIGLGQAFGHDIFLSEALRPLLTSFKIDQQIAMVKTYGDTNFVSQTLYHYNYVGFFITLSFPVFLSMALYQKSLKLRIMYALTALLILFNLFASTARGGMVGLIVGMVVFLIFNRNLIIKNSKAVAILLIVGIMCFGAVEAFSGGLVSSRIKQIFASNDTAYQLQGIAIDDDIIKVSVTGGELDIIVRSQTENSWDFDFTFNGEPIKYGGINDESKMYFDQPELHDMFVFYTVYDDGQYHLTLQAENVMWPFNYIDGKLMYRNAYGNYEALNDVDSAAFLAGHENLGSARGYIWSRALPLISDHALLGYGPDNFALIFPQNDYIGKLHVYQTTNMVVDKAHNLYLQITLSTGILSLICFLVLIVVLLVRWFKRLYQNAFVFSDVYESALMVAMASYFTAALFNDSTVHVSPVFWVFFGIILSYLKSKTGAANPK</sequence>
<evidence type="ECO:0000256" key="5">
    <source>
        <dbReference type="SAM" id="Phobius"/>
    </source>
</evidence>
<comment type="caution">
    <text evidence="7">The sequence shown here is derived from an EMBL/GenBank/DDBJ whole genome shotgun (WGS) entry which is preliminary data.</text>
</comment>
<gene>
    <name evidence="7" type="ORF">KHM83_07910</name>
</gene>
<proteinExistence type="predicted"/>
<keyword evidence="2 5" id="KW-0812">Transmembrane</keyword>
<name>A0ABS5PN39_9FIRM</name>
<feature type="transmembrane region" description="Helical" evidence="5">
    <location>
        <begin position="98"/>
        <end position="125"/>
    </location>
</feature>
<evidence type="ECO:0000256" key="4">
    <source>
        <dbReference type="ARBA" id="ARBA00023136"/>
    </source>
</evidence>
<feature type="transmembrane region" description="Helical" evidence="5">
    <location>
        <begin position="268"/>
        <end position="287"/>
    </location>
</feature>
<dbReference type="EMBL" id="JAHBCL010000011">
    <property type="protein sequence ID" value="MBS7526598.1"/>
    <property type="molecule type" value="Genomic_DNA"/>
</dbReference>
<feature type="transmembrane region" description="Helical" evidence="5">
    <location>
        <begin position="577"/>
        <end position="593"/>
    </location>
</feature>
<keyword evidence="4 5" id="KW-0472">Membrane</keyword>
<evidence type="ECO:0000259" key="6">
    <source>
        <dbReference type="Pfam" id="PF04932"/>
    </source>
</evidence>
<feature type="transmembrane region" description="Helical" evidence="5">
    <location>
        <begin position="131"/>
        <end position="149"/>
    </location>
</feature>
<dbReference type="Pfam" id="PF04932">
    <property type="entry name" value="Wzy_C"/>
    <property type="match status" value="1"/>
</dbReference>
<evidence type="ECO:0000256" key="2">
    <source>
        <dbReference type="ARBA" id="ARBA00022692"/>
    </source>
</evidence>
<feature type="transmembrane region" description="Helical" evidence="5">
    <location>
        <begin position="219"/>
        <end position="239"/>
    </location>
</feature>
<feature type="transmembrane region" description="Helical" evidence="5">
    <location>
        <begin position="246"/>
        <end position="262"/>
    </location>
</feature>
<organism evidence="7 8">
    <name type="scientific">Fusibacter paucivorans</name>
    <dbReference type="NCBI Taxonomy" id="76009"/>
    <lineage>
        <taxon>Bacteria</taxon>
        <taxon>Bacillati</taxon>
        <taxon>Bacillota</taxon>
        <taxon>Clostridia</taxon>
        <taxon>Eubacteriales</taxon>
        <taxon>Eubacteriales Family XII. Incertae Sedis</taxon>
        <taxon>Fusibacter</taxon>
    </lineage>
</organism>
<dbReference type="PANTHER" id="PTHR37422">
    <property type="entry name" value="TEICHURONIC ACID BIOSYNTHESIS PROTEIN TUAE"/>
    <property type="match status" value="1"/>
</dbReference>
<feature type="transmembrane region" description="Helical" evidence="5">
    <location>
        <begin position="549"/>
        <end position="571"/>
    </location>
</feature>
<feature type="transmembrane region" description="Helical" evidence="5">
    <location>
        <begin position="512"/>
        <end position="537"/>
    </location>
</feature>
<feature type="transmembrane region" description="Helical" evidence="5">
    <location>
        <begin position="294"/>
        <end position="316"/>
    </location>
</feature>
<keyword evidence="8" id="KW-1185">Reference proteome</keyword>
<feature type="domain" description="O-antigen ligase-related" evidence="6">
    <location>
        <begin position="445"/>
        <end position="529"/>
    </location>
</feature>
<keyword evidence="7" id="KW-0436">Ligase</keyword>
<dbReference type="InterPro" id="IPR007016">
    <property type="entry name" value="O-antigen_ligase-rel_domated"/>
</dbReference>
<keyword evidence="3 5" id="KW-1133">Transmembrane helix</keyword>
<dbReference type="PANTHER" id="PTHR37422:SF13">
    <property type="entry name" value="LIPOPOLYSACCHARIDE BIOSYNTHESIS PROTEIN PA4999-RELATED"/>
    <property type="match status" value="1"/>
</dbReference>
<feature type="transmembrane region" description="Helical" evidence="5">
    <location>
        <begin position="156"/>
        <end position="177"/>
    </location>
</feature>
<dbReference type="GO" id="GO:0016874">
    <property type="term" value="F:ligase activity"/>
    <property type="evidence" value="ECO:0007669"/>
    <property type="project" value="UniProtKB-KW"/>
</dbReference>
<dbReference type="InterPro" id="IPR051533">
    <property type="entry name" value="WaaL-like"/>
</dbReference>
<evidence type="ECO:0000313" key="8">
    <source>
        <dbReference type="Proteomes" id="UP000746471"/>
    </source>
</evidence>
<evidence type="ECO:0000256" key="3">
    <source>
        <dbReference type="ARBA" id="ARBA00022989"/>
    </source>
</evidence>
<dbReference type="RefSeq" id="WP_213236456.1">
    <property type="nucleotide sequence ID" value="NZ_JAHBCL010000011.1"/>
</dbReference>
<evidence type="ECO:0000256" key="1">
    <source>
        <dbReference type="ARBA" id="ARBA00004141"/>
    </source>
</evidence>